<evidence type="ECO:0000313" key="2">
    <source>
        <dbReference type="Proteomes" id="UP001243009"/>
    </source>
</evidence>
<dbReference type="Proteomes" id="UP001243009">
    <property type="component" value="Unassembled WGS sequence"/>
</dbReference>
<keyword evidence="2" id="KW-1185">Reference proteome</keyword>
<protein>
    <submittedName>
        <fullName evidence="1">Uncharacterized protein</fullName>
    </submittedName>
</protein>
<organism evidence="1 2">
    <name type="scientific">Paracraurococcus lichenis</name>
    <dbReference type="NCBI Taxonomy" id="3064888"/>
    <lineage>
        <taxon>Bacteria</taxon>
        <taxon>Pseudomonadati</taxon>
        <taxon>Pseudomonadota</taxon>
        <taxon>Alphaproteobacteria</taxon>
        <taxon>Acetobacterales</taxon>
        <taxon>Roseomonadaceae</taxon>
        <taxon>Paracraurococcus</taxon>
    </lineage>
</organism>
<name>A0ABT9EB56_9PROT</name>
<comment type="caution">
    <text evidence="1">The sequence shown here is derived from an EMBL/GenBank/DDBJ whole genome shotgun (WGS) entry which is preliminary data.</text>
</comment>
<dbReference type="EMBL" id="JAUTWS010000090">
    <property type="protein sequence ID" value="MDO9713441.1"/>
    <property type="molecule type" value="Genomic_DNA"/>
</dbReference>
<sequence length="228" mass="23998">MSGLRRLTSPADFAADWWIDWAENPDPALGTVLARTGAVGEMRQRRQHPLRRDLDATGLRYALPQTAVTVNPTGPALQIRFCSMVDCNCDLFDGDGLLFAPVESEGLPDPEQAPIRLAFSEPVHALGTRAAGLGLNAATVGAAFTALLWVRRQGSRTWEAPLAATDAPGTVASAGKAGTVVFAGEATAPFLGAEVTAGPGICEARFTLSTARSLRLDAIMLAPLYGRA</sequence>
<gene>
    <name evidence="1" type="ORF">Q7A36_34265</name>
</gene>
<dbReference type="RefSeq" id="WP_305108298.1">
    <property type="nucleotide sequence ID" value="NZ_JAUTWS010000090.1"/>
</dbReference>
<evidence type="ECO:0000313" key="1">
    <source>
        <dbReference type="EMBL" id="MDO9713441.1"/>
    </source>
</evidence>
<proteinExistence type="predicted"/>
<accession>A0ABT9EB56</accession>
<reference evidence="1 2" key="1">
    <citation type="submission" date="2023-08" db="EMBL/GenBank/DDBJ databases">
        <title>The draft genome sequence of Paracraurococcus sp. LOR1-02.</title>
        <authorList>
            <person name="Kingkaew E."/>
            <person name="Tanasupawat S."/>
        </authorList>
    </citation>
    <scope>NUCLEOTIDE SEQUENCE [LARGE SCALE GENOMIC DNA]</scope>
    <source>
        <strain evidence="1 2">LOR1-02</strain>
    </source>
</reference>